<evidence type="ECO:0000313" key="2">
    <source>
        <dbReference type="Proteomes" id="UP000016922"/>
    </source>
</evidence>
<dbReference type="RefSeq" id="XP_008080751.1">
    <property type="nucleotide sequence ID" value="XM_008082560.1"/>
</dbReference>
<dbReference type="HOGENOM" id="CLU_2979261_0_0_1"/>
<reference evidence="1 2" key="1">
    <citation type="journal article" date="2013" name="BMC Genomics">
        <title>Genomics-driven discovery of the pneumocandin biosynthetic gene cluster in the fungus Glarea lozoyensis.</title>
        <authorList>
            <person name="Chen L."/>
            <person name="Yue Q."/>
            <person name="Zhang X."/>
            <person name="Xiang M."/>
            <person name="Wang C."/>
            <person name="Li S."/>
            <person name="Che Y."/>
            <person name="Ortiz-Lopez F.J."/>
            <person name="Bills G.F."/>
            <person name="Liu X."/>
            <person name="An Z."/>
        </authorList>
    </citation>
    <scope>NUCLEOTIDE SEQUENCE [LARGE SCALE GENOMIC DNA]</scope>
    <source>
        <strain evidence="2">ATCC 20868 / MF5171</strain>
    </source>
</reference>
<proteinExistence type="predicted"/>
<protein>
    <submittedName>
        <fullName evidence="1">Uncharacterized protein</fullName>
    </submittedName>
</protein>
<evidence type="ECO:0000313" key="1">
    <source>
        <dbReference type="EMBL" id="EPE32739.1"/>
    </source>
</evidence>
<name>S3D6J2_GLAL2</name>
<dbReference type="KEGG" id="glz:GLAREA_07873"/>
<keyword evidence="2" id="KW-1185">Reference proteome</keyword>
<gene>
    <name evidence="1" type="ORF">GLAREA_07873</name>
</gene>
<dbReference type="Proteomes" id="UP000016922">
    <property type="component" value="Unassembled WGS sequence"/>
</dbReference>
<dbReference type="EMBL" id="KE145359">
    <property type="protein sequence ID" value="EPE32739.1"/>
    <property type="molecule type" value="Genomic_DNA"/>
</dbReference>
<organism evidence="1 2">
    <name type="scientific">Glarea lozoyensis (strain ATCC 20868 / MF5171)</name>
    <dbReference type="NCBI Taxonomy" id="1116229"/>
    <lineage>
        <taxon>Eukaryota</taxon>
        <taxon>Fungi</taxon>
        <taxon>Dikarya</taxon>
        <taxon>Ascomycota</taxon>
        <taxon>Pezizomycotina</taxon>
        <taxon>Leotiomycetes</taxon>
        <taxon>Helotiales</taxon>
        <taxon>Helotiaceae</taxon>
        <taxon>Glarea</taxon>
    </lineage>
</organism>
<dbReference type="GeneID" id="19466925"/>
<dbReference type="AlphaFoldDB" id="S3D6J2"/>
<sequence>MAPGSNVTTGRALGSEIVFRETRLPCLHQMDLYVVKKSSMMQAKSVSSARTAGKAIFL</sequence>
<accession>S3D6J2</accession>